<evidence type="ECO:0000313" key="4">
    <source>
        <dbReference type="Proteomes" id="UP000243459"/>
    </source>
</evidence>
<reference evidence="4" key="1">
    <citation type="journal article" date="2017" name="Nat. Commun.">
        <title>The asparagus genome sheds light on the origin and evolution of a young Y chromosome.</title>
        <authorList>
            <person name="Harkess A."/>
            <person name="Zhou J."/>
            <person name="Xu C."/>
            <person name="Bowers J.E."/>
            <person name="Van der Hulst R."/>
            <person name="Ayyampalayam S."/>
            <person name="Mercati F."/>
            <person name="Riccardi P."/>
            <person name="McKain M.R."/>
            <person name="Kakrana A."/>
            <person name="Tang H."/>
            <person name="Ray J."/>
            <person name="Groenendijk J."/>
            <person name="Arikit S."/>
            <person name="Mathioni S.M."/>
            <person name="Nakano M."/>
            <person name="Shan H."/>
            <person name="Telgmann-Rauber A."/>
            <person name="Kanno A."/>
            <person name="Yue Z."/>
            <person name="Chen H."/>
            <person name="Li W."/>
            <person name="Chen Y."/>
            <person name="Xu X."/>
            <person name="Zhang Y."/>
            <person name="Luo S."/>
            <person name="Chen H."/>
            <person name="Gao J."/>
            <person name="Mao Z."/>
            <person name="Pires J.C."/>
            <person name="Luo M."/>
            <person name="Kudrna D."/>
            <person name="Wing R.A."/>
            <person name="Meyers B.C."/>
            <person name="Yi K."/>
            <person name="Kong H."/>
            <person name="Lavrijsen P."/>
            <person name="Sunseri F."/>
            <person name="Falavigna A."/>
            <person name="Ye Y."/>
            <person name="Leebens-Mack J.H."/>
            <person name="Chen G."/>
        </authorList>
    </citation>
    <scope>NUCLEOTIDE SEQUENCE [LARGE SCALE GENOMIC DNA]</scope>
    <source>
        <strain evidence="4">cv. DH0086</strain>
    </source>
</reference>
<organism evidence="3 4">
    <name type="scientific">Asparagus officinalis</name>
    <name type="common">Garden asparagus</name>
    <dbReference type="NCBI Taxonomy" id="4686"/>
    <lineage>
        <taxon>Eukaryota</taxon>
        <taxon>Viridiplantae</taxon>
        <taxon>Streptophyta</taxon>
        <taxon>Embryophyta</taxon>
        <taxon>Tracheophyta</taxon>
        <taxon>Spermatophyta</taxon>
        <taxon>Magnoliopsida</taxon>
        <taxon>Liliopsida</taxon>
        <taxon>Asparagales</taxon>
        <taxon>Asparagaceae</taxon>
        <taxon>Asparagoideae</taxon>
        <taxon>Asparagus</taxon>
    </lineage>
</organism>
<evidence type="ECO:0000256" key="1">
    <source>
        <dbReference type="SAM" id="MobiDB-lite"/>
    </source>
</evidence>
<name>A0A5P1EE40_ASPOF</name>
<keyword evidence="4" id="KW-1185">Reference proteome</keyword>
<protein>
    <recommendedName>
        <fullName evidence="2">Retrovirus-related Pol polyprotein from transposon TNT 1-94-like beta-barrel domain-containing protein</fullName>
    </recommendedName>
</protein>
<dbReference type="InterPro" id="IPR054722">
    <property type="entry name" value="PolX-like_BBD"/>
</dbReference>
<dbReference type="Gramene" id="ONK63457">
    <property type="protein sequence ID" value="ONK63457"/>
    <property type="gene ID" value="A4U43_C07F15350"/>
</dbReference>
<feature type="region of interest" description="Disordered" evidence="1">
    <location>
        <begin position="1"/>
        <end position="20"/>
    </location>
</feature>
<dbReference type="AlphaFoldDB" id="A0A5P1EE40"/>
<dbReference type="Pfam" id="PF22936">
    <property type="entry name" value="Pol_BBD"/>
    <property type="match status" value="1"/>
</dbReference>
<evidence type="ECO:0000259" key="2">
    <source>
        <dbReference type="Pfam" id="PF22936"/>
    </source>
</evidence>
<gene>
    <name evidence="3" type="ORF">A4U43_C07F15350</name>
</gene>
<proteinExistence type="predicted"/>
<accession>A0A5P1EE40</accession>
<evidence type="ECO:0000313" key="3">
    <source>
        <dbReference type="EMBL" id="ONK63457.1"/>
    </source>
</evidence>
<feature type="domain" description="Retrovirus-related Pol polyprotein from transposon TNT 1-94-like beta-barrel" evidence="2">
    <location>
        <begin position="48"/>
        <end position="87"/>
    </location>
</feature>
<sequence>MYARWDESEPSDSDSDDKGAKIALHDPNICFMTQEDERTSRTRRKELWYLDSDCSHHMTGNKELFTILSRIEGGNVSFGGDKKCKIIASFSLASLSQTQTMKSGWAFGARAKARRAMEASYLFEAVGLVVSRETMTFGLGGNGKKISDNQFKAGTIINLQILLSRSMHISCTL</sequence>
<dbReference type="Proteomes" id="UP000243459">
    <property type="component" value="Chromosome 7"/>
</dbReference>
<dbReference type="EMBL" id="CM007387">
    <property type="protein sequence ID" value="ONK63457.1"/>
    <property type="molecule type" value="Genomic_DNA"/>
</dbReference>